<dbReference type="Pfam" id="PF18573">
    <property type="entry name" value="BclA_C"/>
    <property type="match status" value="1"/>
</dbReference>
<dbReference type="RefSeq" id="WP_268116615.1">
    <property type="nucleotide sequence ID" value="NZ_CP113524.1"/>
</dbReference>
<gene>
    <name evidence="2" type="ORF">OW255_14945</name>
</gene>
<dbReference type="InterPro" id="IPR008983">
    <property type="entry name" value="Tumour_necrosis_fac-like_dom"/>
</dbReference>
<accession>A0ABY7AH35</accession>
<evidence type="ECO:0000313" key="2">
    <source>
        <dbReference type="EMBL" id="WAJ26040.1"/>
    </source>
</evidence>
<keyword evidence="3" id="KW-1185">Reference proteome</keyword>
<name>A0ABY7AH35_9FIRM</name>
<feature type="domain" description="BclA C-terminal" evidence="1">
    <location>
        <begin position="3"/>
        <end position="101"/>
    </location>
</feature>
<dbReference type="InterPro" id="IPR041415">
    <property type="entry name" value="BclA_C"/>
</dbReference>
<evidence type="ECO:0000259" key="1">
    <source>
        <dbReference type="Pfam" id="PF18573"/>
    </source>
</evidence>
<dbReference type="Gene3D" id="2.60.120.40">
    <property type="match status" value="1"/>
</dbReference>
<dbReference type="Proteomes" id="UP001163115">
    <property type="component" value="Chromosome"/>
</dbReference>
<proteinExistence type="predicted"/>
<organism evidence="2 3">
    <name type="scientific">Lacrimispora xylanolytica</name>
    <dbReference type="NCBI Taxonomy" id="29375"/>
    <lineage>
        <taxon>Bacteria</taxon>
        <taxon>Bacillati</taxon>
        <taxon>Bacillota</taxon>
        <taxon>Clostridia</taxon>
        <taxon>Lachnospirales</taxon>
        <taxon>Lachnospiraceae</taxon>
        <taxon>Lacrimispora</taxon>
    </lineage>
</organism>
<protein>
    <recommendedName>
        <fullName evidence="1">BclA C-terminal domain-containing protein</fullName>
    </recommendedName>
</protein>
<evidence type="ECO:0000313" key="3">
    <source>
        <dbReference type="Proteomes" id="UP001163115"/>
    </source>
</evidence>
<sequence>MAGVTHTAGTTTVTVPTAGVYQIDYYVTITAGIGASIAIAVNGTVDPSTPVTALVATGEVSGTAMLTLAAGDVLTLRNNSAVALTLALAPSVGAQFNIIELG</sequence>
<dbReference type="EMBL" id="CP113524">
    <property type="protein sequence ID" value="WAJ26040.1"/>
    <property type="molecule type" value="Genomic_DNA"/>
</dbReference>
<reference evidence="2" key="1">
    <citation type="submission" date="2022-11" db="EMBL/GenBank/DDBJ databases">
        <title>Lacrimispora xylanolytica sy1, complete genome.</title>
        <authorList>
            <person name="Choi S."/>
        </authorList>
    </citation>
    <scope>NUCLEOTIDE SEQUENCE</scope>
    <source>
        <strain evidence="2">Sy1</strain>
    </source>
</reference>